<organism evidence="2 3">
    <name type="scientific">Pseudocohnilembus persalinus</name>
    <name type="common">Ciliate</name>
    <dbReference type="NCBI Taxonomy" id="266149"/>
    <lineage>
        <taxon>Eukaryota</taxon>
        <taxon>Sar</taxon>
        <taxon>Alveolata</taxon>
        <taxon>Ciliophora</taxon>
        <taxon>Intramacronucleata</taxon>
        <taxon>Oligohymenophorea</taxon>
        <taxon>Scuticociliatia</taxon>
        <taxon>Philasterida</taxon>
        <taxon>Pseudocohnilembidae</taxon>
        <taxon>Pseudocohnilembus</taxon>
    </lineage>
</organism>
<proteinExistence type="predicted"/>
<reference evidence="2 3" key="1">
    <citation type="journal article" date="2015" name="Sci. Rep.">
        <title>Genome of the facultative scuticociliatosis pathogen Pseudocohnilembus persalinus provides insight into its virulence through horizontal gene transfer.</title>
        <authorList>
            <person name="Xiong J."/>
            <person name="Wang G."/>
            <person name="Cheng J."/>
            <person name="Tian M."/>
            <person name="Pan X."/>
            <person name="Warren A."/>
            <person name="Jiang C."/>
            <person name="Yuan D."/>
            <person name="Miao W."/>
        </authorList>
    </citation>
    <scope>NUCLEOTIDE SEQUENCE [LARGE SCALE GENOMIC DNA]</scope>
    <source>
        <strain evidence="2">36N120E</strain>
    </source>
</reference>
<gene>
    <name evidence="2" type="ORF">PPERSA_05173</name>
</gene>
<evidence type="ECO:0000256" key="1">
    <source>
        <dbReference type="SAM" id="MobiDB-lite"/>
    </source>
</evidence>
<evidence type="ECO:0000313" key="2">
    <source>
        <dbReference type="EMBL" id="KRX11064.1"/>
    </source>
</evidence>
<evidence type="ECO:0000313" key="3">
    <source>
        <dbReference type="Proteomes" id="UP000054937"/>
    </source>
</evidence>
<comment type="caution">
    <text evidence="2">The sequence shown here is derived from an EMBL/GenBank/DDBJ whole genome shotgun (WGS) entry which is preliminary data.</text>
</comment>
<dbReference type="EMBL" id="LDAU01000007">
    <property type="protein sequence ID" value="KRX11064.1"/>
    <property type="molecule type" value="Genomic_DNA"/>
</dbReference>
<accession>A0A0V0RA19</accession>
<protein>
    <submittedName>
        <fullName evidence="2">Uncharacterized protein</fullName>
    </submittedName>
</protein>
<keyword evidence="3" id="KW-1185">Reference proteome</keyword>
<dbReference type="InParanoid" id="A0A0V0RA19"/>
<name>A0A0V0RA19_PSEPJ</name>
<sequence length="272" mass="32089">MINYTQKLNNQSEVHKILFSLNSQQQQQSQSHIPLPIDLSQQYQSQQLLQLQQTHDKQQNIDYSQLISQESTQINLSNQDNSNNQQQKENVNINNNQKKCTSQYFPASSIKIPVPKNGKAATFYQNEKKSCKLQRKPIKQNKIFTKIPLIDKKIYIDVLERSEIDEVEQEELNNEVSNDEQNNDRIYNQFVKNLIDCAFGRFYKKEEGQKWLQNNLMDLKRKELESKKLQGIWKKKLIENGMYSGIKQEKIQQKKEIESKGDLSEKKNHQKI</sequence>
<feature type="region of interest" description="Disordered" evidence="1">
    <location>
        <begin position="250"/>
        <end position="272"/>
    </location>
</feature>
<dbReference type="AlphaFoldDB" id="A0A0V0RA19"/>
<dbReference type="Proteomes" id="UP000054937">
    <property type="component" value="Unassembled WGS sequence"/>
</dbReference>